<dbReference type="EMBL" id="CAJNOE010000020">
    <property type="protein sequence ID" value="CAF0745593.1"/>
    <property type="molecule type" value="Genomic_DNA"/>
</dbReference>
<proteinExistence type="predicted"/>
<evidence type="ECO:0000313" key="3">
    <source>
        <dbReference type="Proteomes" id="UP000663860"/>
    </source>
</evidence>
<dbReference type="Proteomes" id="UP000663860">
    <property type="component" value="Unassembled WGS sequence"/>
</dbReference>
<feature type="coiled-coil region" evidence="1">
    <location>
        <begin position="236"/>
        <end position="266"/>
    </location>
</feature>
<sequence>MVIDSEHKTSIHEDIDHDNTAALEILRYSVNELHRKQTDIHRHIGQLSAVMSDFEYHMARIRNICESSNKNNNNELCQSLLSHLDSVMSDFEYHMARIRNICESSNKNNNNELCQSLLSHLDSVISDTRSALVSSTTSTNDAQHVHDLVRRLYDENQQIANHIDNLLKQDQIENNEESIIEEEDHIQKAIEEIELALKQNIHEQENINKEQEHFDNNQKTITTFIQTTEQLHDEALDKLREQIKILREHNQSLRQYNDQIDILTKQLPQSLFLSAQ</sequence>
<organism evidence="2 3">
    <name type="scientific">Adineta steineri</name>
    <dbReference type="NCBI Taxonomy" id="433720"/>
    <lineage>
        <taxon>Eukaryota</taxon>
        <taxon>Metazoa</taxon>
        <taxon>Spiralia</taxon>
        <taxon>Gnathifera</taxon>
        <taxon>Rotifera</taxon>
        <taxon>Eurotatoria</taxon>
        <taxon>Bdelloidea</taxon>
        <taxon>Adinetida</taxon>
        <taxon>Adinetidae</taxon>
        <taxon>Adineta</taxon>
    </lineage>
</organism>
<evidence type="ECO:0000256" key="1">
    <source>
        <dbReference type="SAM" id="Coils"/>
    </source>
</evidence>
<dbReference type="AlphaFoldDB" id="A0A813P5A7"/>
<comment type="caution">
    <text evidence="2">The sequence shown here is derived from an EMBL/GenBank/DDBJ whole genome shotgun (WGS) entry which is preliminary data.</text>
</comment>
<feature type="coiled-coil region" evidence="1">
    <location>
        <begin position="149"/>
        <end position="210"/>
    </location>
</feature>
<evidence type="ECO:0000313" key="2">
    <source>
        <dbReference type="EMBL" id="CAF0745593.1"/>
    </source>
</evidence>
<accession>A0A813P5A7</accession>
<reference evidence="2" key="1">
    <citation type="submission" date="2021-02" db="EMBL/GenBank/DDBJ databases">
        <authorList>
            <person name="Nowell W R."/>
        </authorList>
    </citation>
    <scope>NUCLEOTIDE SEQUENCE</scope>
</reference>
<name>A0A813P5A7_9BILA</name>
<keyword evidence="1" id="KW-0175">Coiled coil</keyword>
<gene>
    <name evidence="2" type="ORF">IZO911_LOCUS3815</name>
</gene>
<protein>
    <submittedName>
        <fullName evidence="2">Uncharacterized protein</fullName>
    </submittedName>
</protein>